<dbReference type="OrthoDB" id="2124139at2759"/>
<proteinExistence type="predicted"/>
<gene>
    <name evidence="2" type="ORF">BT96DRAFT_993876</name>
</gene>
<sequence length="178" mass="19733">MPRQRTLNLQCVDVNWPWPLRGVPHGFEPRVPVPSQNASSATAAFDVGLDQRDIFLGILRCVICGNRRTLQRCHVHPKKEDQRTRRPSRSLLGPRRADPISPPDYQGLGNGSGTDPMRYQDCIVGNQIVDENGRFRQLTETPPESEATPSPPKSTFFRAGTSASTEEAATESEGSPNR</sequence>
<accession>A0A6A4HR88</accession>
<dbReference type="Proteomes" id="UP000799118">
    <property type="component" value="Unassembled WGS sequence"/>
</dbReference>
<reference evidence="2" key="1">
    <citation type="journal article" date="2019" name="Environ. Microbiol.">
        <title>Fungal ecological strategies reflected in gene transcription - a case study of two litter decomposers.</title>
        <authorList>
            <person name="Barbi F."/>
            <person name="Kohler A."/>
            <person name="Barry K."/>
            <person name="Baskaran P."/>
            <person name="Daum C."/>
            <person name="Fauchery L."/>
            <person name="Ihrmark K."/>
            <person name="Kuo A."/>
            <person name="LaButti K."/>
            <person name="Lipzen A."/>
            <person name="Morin E."/>
            <person name="Grigoriev I.V."/>
            <person name="Henrissat B."/>
            <person name="Lindahl B."/>
            <person name="Martin F."/>
        </authorList>
    </citation>
    <scope>NUCLEOTIDE SEQUENCE</scope>
    <source>
        <strain evidence="2">JB14</strain>
    </source>
</reference>
<name>A0A6A4HR88_9AGAR</name>
<dbReference type="AlphaFoldDB" id="A0A6A4HR88"/>
<dbReference type="EMBL" id="ML769468">
    <property type="protein sequence ID" value="KAE9399544.1"/>
    <property type="molecule type" value="Genomic_DNA"/>
</dbReference>
<feature type="compositionally biased region" description="Low complexity" evidence="1">
    <location>
        <begin position="139"/>
        <end position="178"/>
    </location>
</feature>
<evidence type="ECO:0000313" key="2">
    <source>
        <dbReference type="EMBL" id="KAE9399544.1"/>
    </source>
</evidence>
<evidence type="ECO:0000313" key="3">
    <source>
        <dbReference type="Proteomes" id="UP000799118"/>
    </source>
</evidence>
<feature type="region of interest" description="Disordered" evidence="1">
    <location>
        <begin position="75"/>
        <end position="178"/>
    </location>
</feature>
<organism evidence="2 3">
    <name type="scientific">Gymnopus androsaceus JB14</name>
    <dbReference type="NCBI Taxonomy" id="1447944"/>
    <lineage>
        <taxon>Eukaryota</taxon>
        <taxon>Fungi</taxon>
        <taxon>Dikarya</taxon>
        <taxon>Basidiomycota</taxon>
        <taxon>Agaricomycotina</taxon>
        <taxon>Agaricomycetes</taxon>
        <taxon>Agaricomycetidae</taxon>
        <taxon>Agaricales</taxon>
        <taxon>Marasmiineae</taxon>
        <taxon>Omphalotaceae</taxon>
        <taxon>Gymnopus</taxon>
    </lineage>
</organism>
<keyword evidence="3" id="KW-1185">Reference proteome</keyword>
<protein>
    <submittedName>
        <fullName evidence="2">Uncharacterized protein</fullName>
    </submittedName>
</protein>
<evidence type="ECO:0000256" key="1">
    <source>
        <dbReference type="SAM" id="MobiDB-lite"/>
    </source>
</evidence>